<accession>A0A0L9T7I6</accession>
<feature type="compositionally biased region" description="Acidic residues" evidence="1">
    <location>
        <begin position="138"/>
        <end position="149"/>
    </location>
</feature>
<proteinExistence type="predicted"/>
<evidence type="ECO:0000313" key="3">
    <source>
        <dbReference type="Proteomes" id="UP000053144"/>
    </source>
</evidence>
<reference evidence="3" key="1">
    <citation type="journal article" date="2015" name="Proc. Natl. Acad. Sci. U.S.A.">
        <title>Genome sequencing of adzuki bean (Vigna angularis) provides insight into high starch and low fat accumulation and domestication.</title>
        <authorList>
            <person name="Yang K."/>
            <person name="Tian Z."/>
            <person name="Chen C."/>
            <person name="Luo L."/>
            <person name="Zhao B."/>
            <person name="Wang Z."/>
            <person name="Yu L."/>
            <person name="Li Y."/>
            <person name="Sun Y."/>
            <person name="Li W."/>
            <person name="Chen Y."/>
            <person name="Li Y."/>
            <person name="Zhang Y."/>
            <person name="Ai D."/>
            <person name="Zhao J."/>
            <person name="Shang C."/>
            <person name="Ma Y."/>
            <person name="Wu B."/>
            <person name="Wang M."/>
            <person name="Gao L."/>
            <person name="Sun D."/>
            <person name="Zhang P."/>
            <person name="Guo F."/>
            <person name="Wang W."/>
            <person name="Li Y."/>
            <person name="Wang J."/>
            <person name="Varshney R.K."/>
            <person name="Wang J."/>
            <person name="Ling H.Q."/>
            <person name="Wan P."/>
        </authorList>
    </citation>
    <scope>NUCLEOTIDE SEQUENCE</scope>
    <source>
        <strain evidence="3">cv. Jingnong 6</strain>
    </source>
</reference>
<sequence length="191" mass="22192">MADPWYPKLVKVFYNNLKISYGTLCSRVKGIDIKLTEEILVHFGINCIDESSVSYNHTSLINKVALHMMGLQQTYEGWHFKSEVPEDEDDTKQSSIPYRARSEFERTVLREIKAIKIMCQATRDDVLEIKEYLKLNTPDEDDNEDELGEEGSKPDDSNQMNLDESEEEDIVEESNSDMLLETYLKKKKKKI</sequence>
<evidence type="ECO:0000256" key="1">
    <source>
        <dbReference type="SAM" id="MobiDB-lite"/>
    </source>
</evidence>
<protein>
    <submittedName>
        <fullName evidence="2">Uncharacterized protein</fullName>
    </submittedName>
</protein>
<gene>
    <name evidence="2" type="ORF">LR48_Vigan252s003800</name>
</gene>
<name>A0A0L9T7I6_PHAAN</name>
<organism evidence="2 3">
    <name type="scientific">Phaseolus angularis</name>
    <name type="common">Azuki bean</name>
    <name type="synonym">Vigna angularis</name>
    <dbReference type="NCBI Taxonomy" id="3914"/>
    <lineage>
        <taxon>Eukaryota</taxon>
        <taxon>Viridiplantae</taxon>
        <taxon>Streptophyta</taxon>
        <taxon>Embryophyta</taxon>
        <taxon>Tracheophyta</taxon>
        <taxon>Spermatophyta</taxon>
        <taxon>Magnoliopsida</taxon>
        <taxon>eudicotyledons</taxon>
        <taxon>Gunneridae</taxon>
        <taxon>Pentapetalae</taxon>
        <taxon>rosids</taxon>
        <taxon>fabids</taxon>
        <taxon>Fabales</taxon>
        <taxon>Fabaceae</taxon>
        <taxon>Papilionoideae</taxon>
        <taxon>50 kb inversion clade</taxon>
        <taxon>NPAAA clade</taxon>
        <taxon>indigoferoid/millettioid clade</taxon>
        <taxon>Phaseoleae</taxon>
        <taxon>Vigna</taxon>
    </lineage>
</organism>
<dbReference type="AlphaFoldDB" id="A0A0L9T7I6"/>
<feature type="compositionally biased region" description="Acidic residues" evidence="1">
    <location>
        <begin position="163"/>
        <end position="175"/>
    </location>
</feature>
<evidence type="ECO:0000313" key="2">
    <source>
        <dbReference type="EMBL" id="KOM26326.1"/>
    </source>
</evidence>
<dbReference type="Gramene" id="KOM26326">
    <property type="protein sequence ID" value="KOM26326"/>
    <property type="gene ID" value="LR48_Vigan252s003800"/>
</dbReference>
<dbReference type="Proteomes" id="UP000053144">
    <property type="component" value="Unassembled WGS sequence"/>
</dbReference>
<dbReference type="EMBL" id="KQ258313">
    <property type="protein sequence ID" value="KOM26326.1"/>
    <property type="molecule type" value="Genomic_DNA"/>
</dbReference>
<feature type="region of interest" description="Disordered" evidence="1">
    <location>
        <begin position="136"/>
        <end position="175"/>
    </location>
</feature>